<dbReference type="EMBL" id="MU005765">
    <property type="protein sequence ID" value="KAF2713280.1"/>
    <property type="molecule type" value="Genomic_DNA"/>
</dbReference>
<evidence type="ECO:0000313" key="2">
    <source>
        <dbReference type="Proteomes" id="UP000799428"/>
    </source>
</evidence>
<organism evidence="1 2">
    <name type="scientific">Pleomassaria siparia CBS 279.74</name>
    <dbReference type="NCBI Taxonomy" id="1314801"/>
    <lineage>
        <taxon>Eukaryota</taxon>
        <taxon>Fungi</taxon>
        <taxon>Dikarya</taxon>
        <taxon>Ascomycota</taxon>
        <taxon>Pezizomycotina</taxon>
        <taxon>Dothideomycetes</taxon>
        <taxon>Pleosporomycetidae</taxon>
        <taxon>Pleosporales</taxon>
        <taxon>Pleomassariaceae</taxon>
        <taxon>Pleomassaria</taxon>
    </lineage>
</organism>
<evidence type="ECO:0000313" key="1">
    <source>
        <dbReference type="EMBL" id="KAF2713280.1"/>
    </source>
</evidence>
<sequence length="56" mass="5906">MDTIQQPGALSSISCHVHATNKSSIMRADMDMARDFLNGDALDGITRAAPCAVRGS</sequence>
<reference evidence="1" key="1">
    <citation type="journal article" date="2020" name="Stud. Mycol.">
        <title>101 Dothideomycetes genomes: a test case for predicting lifestyles and emergence of pathogens.</title>
        <authorList>
            <person name="Haridas S."/>
            <person name="Albert R."/>
            <person name="Binder M."/>
            <person name="Bloem J."/>
            <person name="Labutti K."/>
            <person name="Salamov A."/>
            <person name="Andreopoulos B."/>
            <person name="Baker S."/>
            <person name="Barry K."/>
            <person name="Bills G."/>
            <person name="Bluhm B."/>
            <person name="Cannon C."/>
            <person name="Castanera R."/>
            <person name="Culley D."/>
            <person name="Daum C."/>
            <person name="Ezra D."/>
            <person name="Gonzalez J."/>
            <person name="Henrissat B."/>
            <person name="Kuo A."/>
            <person name="Liang C."/>
            <person name="Lipzen A."/>
            <person name="Lutzoni F."/>
            <person name="Magnuson J."/>
            <person name="Mondo S."/>
            <person name="Nolan M."/>
            <person name="Ohm R."/>
            <person name="Pangilinan J."/>
            <person name="Park H.-J."/>
            <person name="Ramirez L."/>
            <person name="Alfaro M."/>
            <person name="Sun H."/>
            <person name="Tritt A."/>
            <person name="Yoshinaga Y."/>
            <person name="Zwiers L.-H."/>
            <person name="Turgeon B."/>
            <person name="Goodwin S."/>
            <person name="Spatafora J."/>
            <person name="Crous P."/>
            <person name="Grigoriev I."/>
        </authorList>
    </citation>
    <scope>NUCLEOTIDE SEQUENCE</scope>
    <source>
        <strain evidence="1">CBS 279.74</strain>
    </source>
</reference>
<name>A0A6G1KKF9_9PLEO</name>
<keyword evidence="2" id="KW-1185">Reference proteome</keyword>
<dbReference type="AlphaFoldDB" id="A0A6G1KKF9"/>
<protein>
    <submittedName>
        <fullName evidence="1">Uncharacterized protein</fullName>
    </submittedName>
</protein>
<gene>
    <name evidence="1" type="ORF">K504DRAFT_461831</name>
</gene>
<accession>A0A6G1KKF9</accession>
<dbReference type="Proteomes" id="UP000799428">
    <property type="component" value="Unassembled WGS sequence"/>
</dbReference>
<proteinExistence type="predicted"/>